<organism evidence="12 13">
    <name type="scientific">Archaeoglobus fulgidus DSM 8774</name>
    <dbReference type="NCBI Taxonomy" id="1344584"/>
    <lineage>
        <taxon>Archaea</taxon>
        <taxon>Methanobacteriati</taxon>
        <taxon>Methanobacteriota</taxon>
        <taxon>Archaeoglobi</taxon>
        <taxon>Archaeoglobales</taxon>
        <taxon>Archaeoglobaceae</taxon>
        <taxon>Archaeoglobus</taxon>
    </lineage>
</organism>
<dbReference type="GO" id="GO:0016301">
    <property type="term" value="F:kinase activity"/>
    <property type="evidence" value="ECO:0007669"/>
    <property type="project" value="UniProtKB-KW"/>
</dbReference>
<dbReference type="GO" id="GO:0006015">
    <property type="term" value="P:5-phosphoribose 1-diphosphate biosynthetic process"/>
    <property type="evidence" value="ECO:0007669"/>
    <property type="project" value="UniProtKB-UniRule"/>
</dbReference>
<feature type="binding site" evidence="10">
    <location>
        <position position="126"/>
    </location>
    <ligand>
        <name>Mg(2+)</name>
        <dbReference type="ChEBI" id="CHEBI:18420"/>
        <label>1</label>
    </ligand>
</feature>
<dbReference type="SUPFAM" id="SSF53271">
    <property type="entry name" value="PRTase-like"/>
    <property type="match status" value="2"/>
</dbReference>
<dbReference type="InterPro" id="IPR029099">
    <property type="entry name" value="Pribosyltran_N"/>
</dbReference>
<dbReference type="FunFam" id="3.40.50.2020:FF:000014">
    <property type="entry name" value="Ribose-phosphate pyrophosphokinase 1"/>
    <property type="match status" value="1"/>
</dbReference>
<keyword evidence="4 10" id="KW-0545">Nucleotide biosynthesis</keyword>
<name>A0A075WAP5_ARCFL</name>
<dbReference type="GO" id="GO:0004749">
    <property type="term" value="F:ribose phosphate diphosphokinase activity"/>
    <property type="evidence" value="ECO:0007669"/>
    <property type="project" value="UniProtKB-UniRule"/>
</dbReference>
<evidence type="ECO:0000256" key="6">
    <source>
        <dbReference type="ARBA" id="ARBA00022777"/>
    </source>
</evidence>
<sequence length="284" mass="30791">MVILVGGTNGLMALKVAKISGLPLCYSHVDRYPDGEKYFRFASNIDGEDVVIFNSMHPNPDEIIFETLLIAETAYSNGARSVTCVFPYFAYARSLDTVKGEALPIKTVVKVLKAAGVKKIITVDFHLQENVFGVEHVDLTGMEKLAEYCLEEFSDSFTVLAPDEKAAFWAEKFAAKANCDVVALRKIRIDAENVIIDDLRTGVEGDVVIVDDIVSTGGTVCQAARIAKRAGARRVFVACTHAILARDAMMRILESGIEDIVSTDTILSPVSHVSVADVIASALS</sequence>
<dbReference type="NCBIfam" id="TIGR01251">
    <property type="entry name" value="ribP_PPkin"/>
    <property type="match status" value="1"/>
</dbReference>
<comment type="caution">
    <text evidence="10">Lacks conserved residue(s) required for the propagation of feature annotation.</text>
</comment>
<comment type="function">
    <text evidence="10">Involved in the biosynthesis of the central metabolite phospho-alpha-D-ribosyl-1-pyrophosphate (PRPP) via the transfer of pyrophosphoryl group from ATP to 1-hydroxyl of ribose-5-phosphate (Rib-5-P).</text>
</comment>
<comment type="catalytic activity">
    <reaction evidence="9 10">
        <text>D-ribose 5-phosphate + ATP = 5-phospho-alpha-D-ribose 1-diphosphate + AMP + H(+)</text>
        <dbReference type="Rhea" id="RHEA:15609"/>
        <dbReference type="ChEBI" id="CHEBI:15378"/>
        <dbReference type="ChEBI" id="CHEBI:30616"/>
        <dbReference type="ChEBI" id="CHEBI:58017"/>
        <dbReference type="ChEBI" id="CHEBI:78346"/>
        <dbReference type="ChEBI" id="CHEBI:456215"/>
        <dbReference type="EC" id="2.7.6.1"/>
    </reaction>
</comment>
<dbReference type="Proteomes" id="UP000028501">
    <property type="component" value="Chromosome"/>
</dbReference>
<dbReference type="SMART" id="SM01400">
    <property type="entry name" value="Pribosyltran_N"/>
    <property type="match status" value="1"/>
</dbReference>
<dbReference type="GO" id="GO:0005737">
    <property type="term" value="C:cytoplasm"/>
    <property type="evidence" value="ECO:0007669"/>
    <property type="project" value="UniProtKB-SubCell"/>
</dbReference>
<evidence type="ECO:0000256" key="1">
    <source>
        <dbReference type="ARBA" id="ARBA00022490"/>
    </source>
</evidence>
<dbReference type="KEGG" id="afg:AFULGI_00006640"/>
<feature type="domain" description="Ribose-phosphate pyrophosphokinase N-terminal" evidence="11">
    <location>
        <begin position="1"/>
        <end position="116"/>
    </location>
</feature>
<comment type="pathway">
    <text evidence="10">Metabolic intermediate biosynthesis; 5-phospho-alpha-D-ribose 1-diphosphate biosynthesis; 5-phospho-alpha-D-ribose 1-diphosphate from D-ribose 5-phosphate (route I): step 1/1.</text>
</comment>
<protein>
    <recommendedName>
        <fullName evidence="10">Ribose-phosphate pyrophosphokinase</fullName>
        <shortName evidence="10">RPPK</shortName>
        <ecNumber evidence="10">2.7.6.1</ecNumber>
    </recommendedName>
    <alternativeName>
        <fullName evidence="10">5-phospho-D-ribosyl alpha-1-diphosphate synthase</fullName>
    </alternativeName>
    <alternativeName>
        <fullName evidence="10">Phosphoribosyl diphosphate synthase</fullName>
    </alternativeName>
    <alternativeName>
        <fullName evidence="10">Phosphoribosyl pyrophosphate synthase</fullName>
        <shortName evidence="10">P-Rib-PP synthase</shortName>
        <shortName evidence="10">PRPP synthase</shortName>
        <shortName evidence="10">PRPPase</shortName>
    </alternativeName>
</protein>
<dbReference type="HOGENOM" id="CLU_033546_2_2_2"/>
<dbReference type="Pfam" id="PF13793">
    <property type="entry name" value="Pribosyltran_N"/>
    <property type="match status" value="1"/>
</dbReference>
<feature type="binding site" evidence="10">
    <location>
        <begin position="34"/>
        <end position="36"/>
    </location>
    <ligand>
        <name>ATP</name>
        <dbReference type="ChEBI" id="CHEBI:30616"/>
    </ligand>
</feature>
<dbReference type="GO" id="GO:0006164">
    <property type="term" value="P:purine nucleotide biosynthetic process"/>
    <property type="evidence" value="ECO:0007669"/>
    <property type="project" value="TreeGrafter"/>
</dbReference>
<feature type="active site" evidence="10">
    <location>
        <position position="186"/>
    </location>
</feature>
<dbReference type="GO" id="GO:0005524">
    <property type="term" value="F:ATP binding"/>
    <property type="evidence" value="ECO:0007669"/>
    <property type="project" value="UniProtKB-KW"/>
</dbReference>
<keyword evidence="1 10" id="KW-0963">Cytoplasm</keyword>
<comment type="cofactor">
    <cofactor evidence="10">
        <name>Mg(2+)</name>
        <dbReference type="ChEBI" id="CHEBI:18420"/>
    </cofactor>
    <text evidence="10">Binds 2 Mg(2+) ions per subunit.</text>
</comment>
<dbReference type="GO" id="GO:0000287">
    <property type="term" value="F:magnesium ion binding"/>
    <property type="evidence" value="ECO:0007669"/>
    <property type="project" value="UniProtKB-UniRule"/>
</dbReference>
<evidence type="ECO:0000313" key="12">
    <source>
        <dbReference type="EMBL" id="AIG97465.1"/>
    </source>
</evidence>
<gene>
    <name evidence="10" type="primary">prs</name>
    <name evidence="12" type="ORF">AFULGI_00006640</name>
</gene>
<keyword evidence="7 10" id="KW-0067">ATP-binding</keyword>
<dbReference type="InterPro" id="IPR029057">
    <property type="entry name" value="PRTase-like"/>
</dbReference>
<feature type="binding site" evidence="10">
    <location>
        <begin position="215"/>
        <end position="219"/>
    </location>
    <ligand>
        <name>D-ribose 5-phosphate</name>
        <dbReference type="ChEBI" id="CHEBI:78346"/>
    </ligand>
</feature>
<dbReference type="SMR" id="A0A075WAP5"/>
<dbReference type="GeneID" id="24794189"/>
<dbReference type="UniPathway" id="UPA00087">
    <property type="reaction ID" value="UER00172"/>
</dbReference>
<evidence type="ECO:0000256" key="3">
    <source>
        <dbReference type="ARBA" id="ARBA00022723"/>
    </source>
</evidence>
<keyword evidence="8 10" id="KW-0460">Magnesium</keyword>
<evidence type="ECO:0000256" key="7">
    <source>
        <dbReference type="ARBA" id="ARBA00022840"/>
    </source>
</evidence>
<evidence type="ECO:0000259" key="11">
    <source>
        <dbReference type="Pfam" id="PF13793"/>
    </source>
</evidence>
<dbReference type="Gene3D" id="3.40.50.2020">
    <property type="match status" value="2"/>
</dbReference>
<accession>A0A075WAP5</accession>
<evidence type="ECO:0000256" key="2">
    <source>
        <dbReference type="ARBA" id="ARBA00022679"/>
    </source>
</evidence>
<evidence type="ECO:0000256" key="10">
    <source>
        <dbReference type="HAMAP-Rule" id="MF_00583"/>
    </source>
</evidence>
<dbReference type="EC" id="2.7.6.1" evidence="10"/>
<dbReference type="InterPro" id="IPR037514">
    <property type="entry name" value="Rib-P_diPkinase_arc"/>
</dbReference>
<keyword evidence="6 10" id="KW-0418">Kinase</keyword>
<dbReference type="HAMAP" id="MF_00583_A">
    <property type="entry name" value="RibP_PPkinase_A"/>
    <property type="match status" value="1"/>
</dbReference>
<evidence type="ECO:0000256" key="9">
    <source>
        <dbReference type="ARBA" id="ARBA00049535"/>
    </source>
</evidence>
<dbReference type="PANTHER" id="PTHR10210:SF32">
    <property type="entry name" value="RIBOSE-PHOSPHATE PYROPHOSPHOKINASE 2"/>
    <property type="match status" value="1"/>
</dbReference>
<keyword evidence="5 10" id="KW-0547">Nucleotide-binding</keyword>
<reference evidence="12 13" key="1">
    <citation type="submission" date="2013-07" db="EMBL/GenBank/DDBJ databases">
        <title>Genome of Archaeoglobus fulgidus.</title>
        <authorList>
            <person name="Fiebig A."/>
            <person name="Birkeland N.-K."/>
        </authorList>
    </citation>
    <scope>NUCLEOTIDE SEQUENCE [LARGE SCALE GENOMIC DNA]</scope>
    <source>
        <strain evidence="12 13">DSM 8774</strain>
    </source>
</reference>
<evidence type="ECO:0000256" key="4">
    <source>
        <dbReference type="ARBA" id="ARBA00022727"/>
    </source>
</evidence>
<dbReference type="PANTHER" id="PTHR10210">
    <property type="entry name" value="RIBOSE-PHOSPHATE DIPHOSPHOKINASE FAMILY MEMBER"/>
    <property type="match status" value="1"/>
</dbReference>
<comment type="similarity">
    <text evidence="10">Belongs to the ribose-phosphate pyrophosphokinase family. Class III (archaeal) subfamily.</text>
</comment>
<keyword evidence="2 10" id="KW-0808">Transferase</keyword>
<dbReference type="GO" id="GO:0002189">
    <property type="term" value="C:ribose phosphate diphosphokinase complex"/>
    <property type="evidence" value="ECO:0007669"/>
    <property type="project" value="TreeGrafter"/>
</dbReference>
<comment type="subcellular location">
    <subcellularLocation>
        <location evidence="10">Cytoplasm</location>
    </subcellularLocation>
</comment>
<dbReference type="CDD" id="cd06223">
    <property type="entry name" value="PRTases_typeI"/>
    <property type="match status" value="1"/>
</dbReference>
<feature type="binding site" evidence="10">
    <location>
        <position position="211"/>
    </location>
    <ligand>
        <name>D-ribose 5-phosphate</name>
        <dbReference type="ChEBI" id="CHEBI:78346"/>
    </ligand>
</feature>
<evidence type="ECO:0000313" key="13">
    <source>
        <dbReference type="Proteomes" id="UP000028501"/>
    </source>
</evidence>
<dbReference type="AlphaFoldDB" id="A0A075WAP5"/>
<dbReference type="InterPro" id="IPR000836">
    <property type="entry name" value="PRTase_dom"/>
</dbReference>
<dbReference type="InterPro" id="IPR005946">
    <property type="entry name" value="Rib-P_diPkinase"/>
</dbReference>
<proteinExistence type="inferred from homology"/>
<dbReference type="RefSeq" id="WP_048064254.1">
    <property type="nucleotide sequence ID" value="NZ_CP006577.1"/>
</dbReference>
<dbReference type="EMBL" id="CP006577">
    <property type="protein sequence ID" value="AIG97465.1"/>
    <property type="molecule type" value="Genomic_DNA"/>
</dbReference>
<feature type="binding site" evidence="10">
    <location>
        <position position="163"/>
    </location>
    <ligand>
        <name>Mg(2+)</name>
        <dbReference type="ChEBI" id="CHEBI:18420"/>
        <label>2</label>
    </ligand>
</feature>
<keyword evidence="3 10" id="KW-0479">Metal-binding</keyword>
<evidence type="ECO:0000256" key="5">
    <source>
        <dbReference type="ARBA" id="ARBA00022741"/>
    </source>
</evidence>
<evidence type="ECO:0000256" key="8">
    <source>
        <dbReference type="ARBA" id="ARBA00022842"/>
    </source>
</evidence>
<dbReference type="Pfam" id="PF14572">
    <property type="entry name" value="Pribosyl_synth"/>
    <property type="match status" value="1"/>
</dbReference>
<feature type="binding site" evidence="10">
    <location>
        <position position="188"/>
    </location>
    <ligand>
        <name>D-ribose 5-phosphate</name>
        <dbReference type="ChEBI" id="CHEBI:78346"/>
    </ligand>
</feature>